<feature type="region of interest" description="Disordered" evidence="1">
    <location>
        <begin position="1"/>
        <end position="86"/>
    </location>
</feature>
<dbReference type="EMBL" id="RKIT01000002">
    <property type="protein sequence ID" value="RSC15779.1"/>
    <property type="molecule type" value="Genomic_DNA"/>
</dbReference>
<evidence type="ECO:0000313" key="2">
    <source>
        <dbReference type="EMBL" id="RSC15779.1"/>
    </source>
</evidence>
<protein>
    <submittedName>
        <fullName evidence="2">Uncharacterized protein</fullName>
    </submittedName>
</protein>
<sequence>MRRVTHCQVKRRPDKVVTPPSGDMPGGAALAGPTNHRRQDKAFTPPSGDMPGGAALTGPTNHRRPDKAFTPPSGIIPRLPACGYAS</sequence>
<accession>A0AAQ1A309</accession>
<organism evidence="2 3">
    <name type="scientific">Citrobacter koseri</name>
    <name type="common">Citrobacter diversus</name>
    <dbReference type="NCBI Taxonomy" id="545"/>
    <lineage>
        <taxon>Bacteria</taxon>
        <taxon>Pseudomonadati</taxon>
        <taxon>Pseudomonadota</taxon>
        <taxon>Gammaproteobacteria</taxon>
        <taxon>Enterobacterales</taxon>
        <taxon>Enterobacteriaceae</taxon>
        <taxon>Citrobacter</taxon>
    </lineage>
</organism>
<dbReference type="Proteomes" id="UP000282299">
    <property type="component" value="Unassembled WGS sequence"/>
</dbReference>
<proteinExistence type="predicted"/>
<evidence type="ECO:0000313" key="3">
    <source>
        <dbReference type="Proteomes" id="UP000282299"/>
    </source>
</evidence>
<gene>
    <name evidence="2" type="ORF">EGS84_01930</name>
</gene>
<dbReference type="AlphaFoldDB" id="A0AAQ1A309"/>
<name>A0AAQ1A309_CITKO</name>
<evidence type="ECO:0000256" key="1">
    <source>
        <dbReference type="SAM" id="MobiDB-lite"/>
    </source>
</evidence>
<reference evidence="3" key="1">
    <citation type="submission" date="2018-10" db="EMBL/GenBank/DDBJ databases">
        <title>FDA dAtabase for Regulatory Grade micrObial Sequences (FDA-ARGOS): Supporting development and validation of Infectious Disease Dx tests.</title>
        <authorList>
            <person name="Goldberg B."/>
            <person name="Campos J."/>
            <person name="Tallon L."/>
            <person name="Sadzewicz L."/>
            <person name="Zhao X."/>
            <person name="Vavikolanu K."/>
            <person name="Mehta A."/>
            <person name="Aluvathingal J."/>
            <person name="Nadendla S."/>
            <person name="Geyer C."/>
            <person name="Nandy P."/>
            <person name="Yan Y."/>
            <person name="Sichtig H."/>
        </authorList>
    </citation>
    <scope>NUCLEOTIDE SEQUENCE [LARGE SCALE GENOMIC DNA]</scope>
    <source>
        <strain evidence="3">FDAARGOS_526</strain>
    </source>
</reference>
<comment type="caution">
    <text evidence="2">The sequence shown here is derived from an EMBL/GenBank/DDBJ whole genome shotgun (WGS) entry which is preliminary data.</text>
</comment>
<feature type="compositionally biased region" description="Basic residues" evidence="1">
    <location>
        <begin position="1"/>
        <end position="13"/>
    </location>
</feature>